<name>A0A6L8LG27_9RHOB</name>
<dbReference type="PROSITE" id="PS50222">
    <property type="entry name" value="EF_HAND_2"/>
    <property type="match status" value="2"/>
</dbReference>
<evidence type="ECO:0000256" key="1">
    <source>
        <dbReference type="ARBA" id="ARBA00022723"/>
    </source>
</evidence>
<dbReference type="InterPro" id="IPR002048">
    <property type="entry name" value="EF_hand_dom"/>
</dbReference>
<feature type="coiled-coil region" evidence="3">
    <location>
        <begin position="75"/>
        <end position="102"/>
    </location>
</feature>
<dbReference type="AlphaFoldDB" id="A0A6L8LG27"/>
<keyword evidence="1" id="KW-0479">Metal-binding</keyword>
<keyword evidence="3" id="KW-0175">Coiled coil</keyword>
<dbReference type="SUPFAM" id="SSF47473">
    <property type="entry name" value="EF-hand"/>
    <property type="match status" value="1"/>
</dbReference>
<feature type="region of interest" description="Disordered" evidence="4">
    <location>
        <begin position="143"/>
        <end position="192"/>
    </location>
</feature>
<dbReference type="InterPro" id="IPR011992">
    <property type="entry name" value="EF-hand-dom_pair"/>
</dbReference>
<dbReference type="Proteomes" id="UP000479043">
    <property type="component" value="Unassembled WGS sequence"/>
</dbReference>
<feature type="compositionally biased region" description="Basic and acidic residues" evidence="4">
    <location>
        <begin position="150"/>
        <end position="176"/>
    </location>
</feature>
<feature type="chain" id="PRO_5026648122" evidence="5">
    <location>
        <begin position="25"/>
        <end position="192"/>
    </location>
</feature>
<proteinExistence type="predicted"/>
<evidence type="ECO:0000313" key="8">
    <source>
        <dbReference type="Proteomes" id="UP000479043"/>
    </source>
</evidence>
<evidence type="ECO:0000256" key="4">
    <source>
        <dbReference type="SAM" id="MobiDB-lite"/>
    </source>
</evidence>
<organism evidence="7 8">
    <name type="scientific">Thalassovita mangrovi</name>
    <dbReference type="NCBI Taxonomy" id="2692236"/>
    <lineage>
        <taxon>Bacteria</taxon>
        <taxon>Pseudomonadati</taxon>
        <taxon>Pseudomonadota</taxon>
        <taxon>Alphaproteobacteria</taxon>
        <taxon>Rhodobacterales</taxon>
        <taxon>Roseobacteraceae</taxon>
        <taxon>Thalassovita</taxon>
    </lineage>
</organism>
<feature type="domain" description="EF-hand" evidence="6">
    <location>
        <begin position="126"/>
        <end position="153"/>
    </location>
</feature>
<dbReference type="RefSeq" id="WP_160972437.1">
    <property type="nucleotide sequence ID" value="NZ_WWEN01000002.1"/>
</dbReference>
<comment type="caution">
    <text evidence="7">The sequence shown here is derived from an EMBL/GenBank/DDBJ whole genome shotgun (WGS) entry which is preliminary data.</text>
</comment>
<keyword evidence="2" id="KW-0677">Repeat</keyword>
<keyword evidence="5" id="KW-0732">Signal</keyword>
<evidence type="ECO:0000256" key="2">
    <source>
        <dbReference type="ARBA" id="ARBA00022737"/>
    </source>
</evidence>
<dbReference type="PANTHER" id="PTHR10827:SF98">
    <property type="entry name" value="45 KDA CALCIUM-BINDING PROTEIN"/>
    <property type="match status" value="1"/>
</dbReference>
<protein>
    <submittedName>
        <fullName evidence="7">Calcium-binding protein</fullName>
    </submittedName>
</protein>
<keyword evidence="8" id="KW-1185">Reference proteome</keyword>
<dbReference type="GO" id="GO:0005509">
    <property type="term" value="F:calcium ion binding"/>
    <property type="evidence" value="ECO:0007669"/>
    <property type="project" value="InterPro"/>
</dbReference>
<dbReference type="Pfam" id="PF13499">
    <property type="entry name" value="EF-hand_7"/>
    <property type="match status" value="1"/>
</dbReference>
<dbReference type="Pfam" id="PF13202">
    <property type="entry name" value="EF-hand_5"/>
    <property type="match status" value="1"/>
</dbReference>
<dbReference type="PROSITE" id="PS00018">
    <property type="entry name" value="EF_HAND_1"/>
    <property type="match status" value="2"/>
</dbReference>
<evidence type="ECO:0000259" key="6">
    <source>
        <dbReference type="PROSITE" id="PS50222"/>
    </source>
</evidence>
<gene>
    <name evidence="7" type="ORF">GR167_05580</name>
</gene>
<accession>A0A6L8LG27</accession>
<feature type="domain" description="EF-hand" evidence="6">
    <location>
        <begin position="55"/>
        <end position="90"/>
    </location>
</feature>
<evidence type="ECO:0000313" key="7">
    <source>
        <dbReference type="EMBL" id="MYM54765.1"/>
    </source>
</evidence>
<dbReference type="Gene3D" id="1.10.238.10">
    <property type="entry name" value="EF-hand"/>
    <property type="match status" value="2"/>
</dbReference>
<feature type="signal peptide" evidence="5">
    <location>
        <begin position="1"/>
        <end position="24"/>
    </location>
</feature>
<dbReference type="InterPro" id="IPR018247">
    <property type="entry name" value="EF_Hand_1_Ca_BS"/>
</dbReference>
<dbReference type="PANTHER" id="PTHR10827">
    <property type="entry name" value="RETICULOCALBIN"/>
    <property type="match status" value="1"/>
</dbReference>
<reference evidence="7 8" key="1">
    <citation type="submission" date="2020-01" db="EMBL/GenBank/DDBJ databases">
        <authorList>
            <person name="Chen S."/>
        </authorList>
    </citation>
    <scope>NUCLEOTIDE SEQUENCE [LARGE SCALE GENOMIC DNA]</scope>
    <source>
        <strain evidence="7 8">GS-10</strain>
    </source>
</reference>
<dbReference type="EMBL" id="WWEN01000002">
    <property type="protein sequence ID" value="MYM54765.1"/>
    <property type="molecule type" value="Genomic_DNA"/>
</dbReference>
<evidence type="ECO:0000256" key="5">
    <source>
        <dbReference type="SAM" id="SignalP"/>
    </source>
</evidence>
<sequence length="192" mass="20857">MKRAYIITGITAIALAGTAVTASAFGKDRGEGPRGPRVTFEEFDANADGKVTAEEIQAHFKARFDAADTNGDGKLSAEEMAARATQERAERMQQRMGRMIEKRDTDGDGMLSAEEMQPMQGRGDMFFSRMDADKDGAISAEEFAQMQPRGGHDQGRPGHGDFKRDGHHGEFKRGGGDCDGQGPKMRQGQPSE</sequence>
<evidence type="ECO:0000256" key="3">
    <source>
        <dbReference type="SAM" id="Coils"/>
    </source>
</evidence>
<dbReference type="SMART" id="SM00054">
    <property type="entry name" value="EFh"/>
    <property type="match status" value="4"/>
</dbReference>